<reference evidence="2" key="1">
    <citation type="journal article" date="2014" name="Int. J. Syst. Evol. Microbiol.">
        <title>Complete genome sequence of Corynebacterium casei LMG S-19264T (=DSM 44701T), isolated from a smear-ripened cheese.</title>
        <authorList>
            <consortium name="US DOE Joint Genome Institute (JGI-PGF)"/>
            <person name="Walter F."/>
            <person name="Albersmeier A."/>
            <person name="Kalinowski J."/>
            <person name="Ruckert C."/>
        </authorList>
    </citation>
    <scope>NUCLEOTIDE SEQUENCE</scope>
    <source>
        <strain evidence="2">JCM 4518</strain>
    </source>
</reference>
<gene>
    <name evidence="2" type="ORF">GCM10010305_34890</name>
</gene>
<dbReference type="AlphaFoldDB" id="A0A918T428"/>
<evidence type="ECO:0000313" key="2">
    <source>
        <dbReference type="EMBL" id="GHA88293.1"/>
    </source>
</evidence>
<feature type="region of interest" description="Disordered" evidence="1">
    <location>
        <begin position="1"/>
        <end position="34"/>
    </location>
</feature>
<evidence type="ECO:0000256" key="1">
    <source>
        <dbReference type="SAM" id="MobiDB-lite"/>
    </source>
</evidence>
<reference evidence="2" key="2">
    <citation type="submission" date="2020-09" db="EMBL/GenBank/DDBJ databases">
        <authorList>
            <person name="Sun Q."/>
            <person name="Ohkuma M."/>
        </authorList>
    </citation>
    <scope>NUCLEOTIDE SEQUENCE</scope>
    <source>
        <strain evidence="2">JCM 4518</strain>
    </source>
</reference>
<keyword evidence="3" id="KW-1185">Reference proteome</keyword>
<dbReference type="EMBL" id="BMUL01000008">
    <property type="protein sequence ID" value="GHA88293.1"/>
    <property type="molecule type" value="Genomic_DNA"/>
</dbReference>
<protein>
    <submittedName>
        <fullName evidence="2">Uncharacterized protein</fullName>
    </submittedName>
</protein>
<sequence>MLNCAQHPKKRPPGSRPKGKDDRWETTGYVPTPGTTRKEALAKLTEKIATSNRGAPALSAQGSVAAFLTY</sequence>
<accession>A0A918T428</accession>
<proteinExistence type="predicted"/>
<organism evidence="2 3">
    <name type="scientific">Streptomyces termitum</name>
    <dbReference type="NCBI Taxonomy" id="67368"/>
    <lineage>
        <taxon>Bacteria</taxon>
        <taxon>Bacillati</taxon>
        <taxon>Actinomycetota</taxon>
        <taxon>Actinomycetes</taxon>
        <taxon>Kitasatosporales</taxon>
        <taxon>Streptomycetaceae</taxon>
        <taxon>Streptomyces</taxon>
    </lineage>
</organism>
<evidence type="ECO:0000313" key="3">
    <source>
        <dbReference type="Proteomes" id="UP000644020"/>
    </source>
</evidence>
<dbReference type="Proteomes" id="UP000644020">
    <property type="component" value="Unassembled WGS sequence"/>
</dbReference>
<comment type="caution">
    <text evidence="2">The sequence shown here is derived from an EMBL/GenBank/DDBJ whole genome shotgun (WGS) entry which is preliminary data.</text>
</comment>
<name>A0A918T428_9ACTN</name>